<reference evidence="2 3" key="1">
    <citation type="submission" date="2019-05" db="EMBL/GenBank/DDBJ databases">
        <title>Georgenia *** sp. nov., and Georgenia *** sp. nov., isolated from the intestinal contents of plateau pika (Ochotona curzoniae) in the Qinghai-Tibet plateau of China.</title>
        <authorList>
            <person name="Tian Z."/>
        </authorList>
    </citation>
    <scope>NUCLEOTIDE SEQUENCE [LARGE SCALE GENOMIC DNA]</scope>
    <source>
        <strain evidence="2 3">Z443</strain>
    </source>
</reference>
<feature type="transmembrane region" description="Helical" evidence="1">
    <location>
        <begin position="130"/>
        <end position="155"/>
    </location>
</feature>
<feature type="transmembrane region" description="Helical" evidence="1">
    <location>
        <begin position="257"/>
        <end position="281"/>
    </location>
</feature>
<dbReference type="KEGG" id="gyu:FE374_03795"/>
<keyword evidence="1" id="KW-0812">Transmembrane</keyword>
<feature type="transmembrane region" description="Helical" evidence="1">
    <location>
        <begin position="46"/>
        <end position="67"/>
    </location>
</feature>
<gene>
    <name evidence="2" type="ORF">FE374_03795</name>
</gene>
<dbReference type="OrthoDB" id="3297477at2"/>
<evidence type="ECO:0000313" key="3">
    <source>
        <dbReference type="Proteomes" id="UP000314616"/>
    </source>
</evidence>
<name>A0A5B8C2W5_9MICO</name>
<feature type="transmembrane region" description="Helical" evidence="1">
    <location>
        <begin position="175"/>
        <end position="199"/>
    </location>
</feature>
<dbReference type="PANTHER" id="PTHR37305">
    <property type="entry name" value="INTEGRAL MEMBRANE PROTEIN-RELATED"/>
    <property type="match status" value="1"/>
</dbReference>
<keyword evidence="1" id="KW-1133">Transmembrane helix</keyword>
<evidence type="ECO:0000256" key="1">
    <source>
        <dbReference type="SAM" id="Phobius"/>
    </source>
</evidence>
<dbReference type="RefSeq" id="WP_139927313.1">
    <property type="nucleotide sequence ID" value="NZ_CP040915.1"/>
</dbReference>
<dbReference type="Pfam" id="PF12679">
    <property type="entry name" value="ABC2_membrane_2"/>
    <property type="match status" value="1"/>
</dbReference>
<dbReference type="GO" id="GO:0140359">
    <property type="term" value="F:ABC-type transporter activity"/>
    <property type="evidence" value="ECO:0007669"/>
    <property type="project" value="InterPro"/>
</dbReference>
<keyword evidence="1" id="KW-0472">Membrane</keyword>
<protein>
    <submittedName>
        <fullName evidence="2">ABC transporter permease</fullName>
    </submittedName>
</protein>
<dbReference type="Proteomes" id="UP000314616">
    <property type="component" value="Chromosome"/>
</dbReference>
<evidence type="ECO:0000313" key="2">
    <source>
        <dbReference type="EMBL" id="QDC23871.1"/>
    </source>
</evidence>
<dbReference type="EMBL" id="CP040915">
    <property type="protein sequence ID" value="QDC23871.1"/>
    <property type="molecule type" value="Genomic_DNA"/>
</dbReference>
<dbReference type="GO" id="GO:0005886">
    <property type="term" value="C:plasma membrane"/>
    <property type="evidence" value="ECO:0007669"/>
    <property type="project" value="UniProtKB-SubCell"/>
</dbReference>
<accession>A0A5B8C2W5</accession>
<organism evidence="2 3">
    <name type="scientific">Georgenia yuyongxinii</name>
    <dbReference type="NCBI Taxonomy" id="2589797"/>
    <lineage>
        <taxon>Bacteria</taxon>
        <taxon>Bacillati</taxon>
        <taxon>Actinomycetota</taxon>
        <taxon>Actinomycetes</taxon>
        <taxon>Micrococcales</taxon>
        <taxon>Bogoriellaceae</taxon>
        <taxon>Georgenia</taxon>
    </lineage>
</organism>
<feature type="transmembrane region" description="Helical" evidence="1">
    <location>
        <begin position="206"/>
        <end position="228"/>
    </location>
</feature>
<sequence>MNAVVTPASAPATEPVRLAAAPRARLTFTGVMRGEWIKLLSLRSTWWVLGMTVAVMTLFALGQAMSLDLLADSPEAAALGTIHGAEIVSGGYPLGTVTIAVLGALLITGEYSTGMIRSTLTAVPTRLPVLAAKAIVLTAVTALVTVLSLALASLVTRVLLAEHDLVPALDDAQSWQIYGGVLYFLVAAALFALGIGTLLRSTAGTVTIALTVLLLLPGILSIITLDWVERIVTYLPMPAAAAFVTVSDSTLTDSSELAPWTGVLVVAAYAVVPMVAAAVMLRRRDA</sequence>
<dbReference type="PANTHER" id="PTHR37305:SF1">
    <property type="entry name" value="MEMBRANE PROTEIN"/>
    <property type="match status" value="1"/>
</dbReference>
<proteinExistence type="predicted"/>
<dbReference type="AlphaFoldDB" id="A0A5B8C2W5"/>
<feature type="transmembrane region" description="Helical" evidence="1">
    <location>
        <begin position="87"/>
        <end position="109"/>
    </location>
</feature>